<dbReference type="InterPro" id="IPR009057">
    <property type="entry name" value="Homeodomain-like_sf"/>
</dbReference>
<dbReference type="Gene3D" id="1.10.10.60">
    <property type="entry name" value="Homeodomain-like"/>
    <property type="match status" value="1"/>
</dbReference>
<dbReference type="PROSITE" id="PS01124">
    <property type="entry name" value="HTH_ARAC_FAMILY_2"/>
    <property type="match status" value="1"/>
</dbReference>
<organism evidence="5 6">
    <name type="scientific">Parendozoicomonas callyspongiae</name>
    <dbReference type="NCBI Taxonomy" id="2942213"/>
    <lineage>
        <taxon>Bacteria</taxon>
        <taxon>Pseudomonadati</taxon>
        <taxon>Pseudomonadota</taxon>
        <taxon>Gammaproteobacteria</taxon>
        <taxon>Oceanospirillales</taxon>
        <taxon>Endozoicomonadaceae</taxon>
        <taxon>Parendozoicomonas</taxon>
    </lineage>
</organism>
<evidence type="ECO:0000313" key="6">
    <source>
        <dbReference type="Proteomes" id="UP001203338"/>
    </source>
</evidence>
<gene>
    <name evidence="5" type="ORF">M3P05_15335</name>
</gene>
<comment type="caution">
    <text evidence="5">The sequence shown here is derived from an EMBL/GenBank/DDBJ whole genome shotgun (WGS) entry which is preliminary data.</text>
</comment>
<evidence type="ECO:0000256" key="1">
    <source>
        <dbReference type="ARBA" id="ARBA00023015"/>
    </source>
</evidence>
<sequence length="329" mass="37633">MRKFPSICQLLLGAAENLNLDMRELQRKSGVTYSIIEASDNPPPLFTLRILKSISLQMVSNNYPLLISSAITPDLLGPIFLIFFSSKNFQESICNLNRVLFEPRDLYLKIINNKDGSSSIVLMNNDKTTEYMSDTIELIIMSVLVRLVRWGRGRYFRWKKLKLSRKAPIIGLDYSLGILCQFGCEQSSLDFASSELSQEMLTGSFAPSVNFHREIDAYLETELNIVRPIKALVDTNLQNQEFCLENAAEYLGVNIRTLQRRLKAHGVTFKEIALSVRMDMALKLLLERSCTTENIAQHLGYHEVNSFIRAFKKRFAISPSEFREGLHYL</sequence>
<proteinExistence type="predicted"/>
<accession>A0ABT0PKP8</accession>
<dbReference type="EMBL" id="JAMFLX010000023">
    <property type="protein sequence ID" value="MCL6271297.1"/>
    <property type="molecule type" value="Genomic_DNA"/>
</dbReference>
<protein>
    <submittedName>
        <fullName evidence="5">Helix-turn-helix transcriptional regulator</fullName>
    </submittedName>
</protein>
<evidence type="ECO:0000259" key="4">
    <source>
        <dbReference type="PROSITE" id="PS01124"/>
    </source>
</evidence>
<dbReference type="InterPro" id="IPR018060">
    <property type="entry name" value="HTH_AraC"/>
</dbReference>
<evidence type="ECO:0000256" key="3">
    <source>
        <dbReference type="ARBA" id="ARBA00023163"/>
    </source>
</evidence>
<reference evidence="5 6" key="1">
    <citation type="submission" date="2022-05" db="EMBL/GenBank/DDBJ databases">
        <authorList>
            <person name="Park J.-S."/>
        </authorList>
    </citation>
    <scope>NUCLEOTIDE SEQUENCE [LARGE SCALE GENOMIC DNA]</scope>
    <source>
        <strain evidence="5 6">2012CJ34-2</strain>
    </source>
</reference>
<evidence type="ECO:0000256" key="2">
    <source>
        <dbReference type="ARBA" id="ARBA00023125"/>
    </source>
</evidence>
<keyword evidence="6" id="KW-1185">Reference proteome</keyword>
<dbReference type="PANTHER" id="PTHR47894:SF4">
    <property type="entry name" value="HTH-TYPE TRANSCRIPTIONAL REGULATOR GADX"/>
    <property type="match status" value="1"/>
</dbReference>
<name>A0ABT0PKP8_9GAMM</name>
<evidence type="ECO:0000313" key="5">
    <source>
        <dbReference type="EMBL" id="MCL6271297.1"/>
    </source>
</evidence>
<keyword evidence="3" id="KW-0804">Transcription</keyword>
<dbReference type="RefSeq" id="WP_249700816.1">
    <property type="nucleotide sequence ID" value="NZ_JAMFLX010000023.1"/>
</dbReference>
<dbReference type="SUPFAM" id="SSF46689">
    <property type="entry name" value="Homeodomain-like"/>
    <property type="match status" value="1"/>
</dbReference>
<keyword evidence="1" id="KW-0805">Transcription regulation</keyword>
<dbReference type="SMART" id="SM00342">
    <property type="entry name" value="HTH_ARAC"/>
    <property type="match status" value="1"/>
</dbReference>
<keyword evidence="2" id="KW-0238">DNA-binding</keyword>
<dbReference type="Pfam" id="PF12833">
    <property type="entry name" value="HTH_18"/>
    <property type="match status" value="1"/>
</dbReference>
<dbReference type="PANTHER" id="PTHR47894">
    <property type="entry name" value="HTH-TYPE TRANSCRIPTIONAL REGULATOR GADX"/>
    <property type="match status" value="1"/>
</dbReference>
<feature type="domain" description="HTH araC/xylS-type" evidence="4">
    <location>
        <begin position="227"/>
        <end position="325"/>
    </location>
</feature>
<dbReference type="Proteomes" id="UP001203338">
    <property type="component" value="Unassembled WGS sequence"/>
</dbReference>